<evidence type="ECO:0000313" key="3">
    <source>
        <dbReference type="Proteomes" id="UP000030763"/>
    </source>
</evidence>
<dbReference type="AlphaFoldDB" id="U6MBU6"/>
<reference evidence="2" key="1">
    <citation type="submission" date="2013-10" db="EMBL/GenBank/DDBJ databases">
        <title>Genomic analysis of the causative agents of coccidiosis in chickens.</title>
        <authorList>
            <person name="Reid A.J."/>
            <person name="Blake D."/>
            <person name="Billington K."/>
            <person name="Browne H."/>
            <person name="Dunn M."/>
            <person name="Hung S."/>
            <person name="Kawahara F."/>
            <person name="Miranda-Saavedra D."/>
            <person name="Mourier T."/>
            <person name="Nagra H."/>
            <person name="Otto T.D."/>
            <person name="Rawlings N."/>
            <person name="Sanchez A."/>
            <person name="Sanders M."/>
            <person name="Subramaniam C."/>
            <person name="Tay Y."/>
            <person name="Dear P."/>
            <person name="Doerig C."/>
            <person name="Gruber A."/>
            <person name="Parkinson J."/>
            <person name="Shirley M."/>
            <person name="Wan K.L."/>
            <person name="Berriman M."/>
            <person name="Tomley F."/>
            <person name="Pain A."/>
        </authorList>
    </citation>
    <scope>NUCLEOTIDE SEQUENCE [LARGE SCALE GENOMIC DNA]</scope>
    <source>
        <strain evidence="2">Weybridge</strain>
    </source>
</reference>
<protein>
    <submittedName>
        <fullName evidence="2">Uncharacterized protein</fullName>
    </submittedName>
</protein>
<organism evidence="2 3">
    <name type="scientific">Eimeria maxima</name>
    <name type="common">Coccidian parasite</name>
    <dbReference type="NCBI Taxonomy" id="5804"/>
    <lineage>
        <taxon>Eukaryota</taxon>
        <taxon>Sar</taxon>
        <taxon>Alveolata</taxon>
        <taxon>Apicomplexa</taxon>
        <taxon>Conoidasida</taxon>
        <taxon>Coccidia</taxon>
        <taxon>Eucoccidiorida</taxon>
        <taxon>Eimeriorina</taxon>
        <taxon>Eimeriidae</taxon>
        <taxon>Eimeria</taxon>
    </lineage>
</organism>
<sequence length="267" mass="29967">MRLQQIALDLYLDPKAQPMRELLQRKGLGEFAAFPAAAVGEAAETQQDEKQALLEQEIEDFLAQESIRERLLLTVDARLQQQQQQQQQQQHQQQQQQDEEEQQQDEDEQQQQQQQELEQLADKESLKRVGVSVHFKDFPCLRTYRVASLFVWPTAAAAAAATAAGGAAGATVTAEEVLQGEQQAYINSSSSSSSSRYSLAVLGDVSTLDDYVLPSEVYVHLKYKHLNLAGHALIAVREQQWREAEDDEDRLLLLVNSLQLPTTHSAV</sequence>
<dbReference type="RefSeq" id="XP_013338337.1">
    <property type="nucleotide sequence ID" value="XM_013482883.1"/>
</dbReference>
<dbReference type="Proteomes" id="UP000030763">
    <property type="component" value="Unassembled WGS sequence"/>
</dbReference>
<feature type="compositionally biased region" description="Acidic residues" evidence="1">
    <location>
        <begin position="97"/>
        <end position="109"/>
    </location>
</feature>
<dbReference type="EMBL" id="HG722184">
    <property type="protein sequence ID" value="CDJ61687.1"/>
    <property type="molecule type" value="Genomic_DNA"/>
</dbReference>
<evidence type="ECO:0000313" key="2">
    <source>
        <dbReference type="EMBL" id="CDJ61687.1"/>
    </source>
</evidence>
<feature type="region of interest" description="Disordered" evidence="1">
    <location>
        <begin position="90"/>
        <end position="117"/>
    </location>
</feature>
<proteinExistence type="predicted"/>
<keyword evidence="3" id="KW-1185">Reference proteome</keyword>
<dbReference type="GeneID" id="25338370"/>
<evidence type="ECO:0000256" key="1">
    <source>
        <dbReference type="SAM" id="MobiDB-lite"/>
    </source>
</evidence>
<reference evidence="2" key="2">
    <citation type="submission" date="2013-10" db="EMBL/GenBank/DDBJ databases">
        <authorList>
            <person name="Aslett M."/>
        </authorList>
    </citation>
    <scope>NUCLEOTIDE SEQUENCE [LARGE SCALE GENOMIC DNA]</scope>
    <source>
        <strain evidence="2">Weybridge</strain>
    </source>
</reference>
<gene>
    <name evidence="2" type="ORF">EMWEY_00043840</name>
</gene>
<name>U6MBU6_EIMMA</name>
<dbReference type="OrthoDB" id="348461at2759"/>
<accession>U6MBU6</accession>
<dbReference type="VEuPathDB" id="ToxoDB:EMWEY_00043840"/>